<evidence type="ECO:0000259" key="3">
    <source>
        <dbReference type="PROSITE" id="PS50977"/>
    </source>
</evidence>
<dbReference type="InterPro" id="IPR023772">
    <property type="entry name" value="DNA-bd_HTH_TetR-type_CS"/>
</dbReference>
<name>W0FLZ3_9BACT</name>
<dbReference type="AlphaFoldDB" id="W0FLZ3"/>
<evidence type="ECO:0000313" key="4">
    <source>
        <dbReference type="EMBL" id="AHF24479.1"/>
    </source>
</evidence>
<proteinExistence type="predicted"/>
<dbReference type="InterPro" id="IPR009057">
    <property type="entry name" value="Homeodomain-like_sf"/>
</dbReference>
<sequence length="199" mass="23291">MPRDKTATYERISRCLKEEFLAYGYEKASLNRVSAKAGITTAGLYKHFINKEDMFFSLVKDTLDAFHSVAAGSTCQMKTEREYNPFDDDWAMFWVDFIYEHYDGVKLLICCAKGSAYEFFEEDLIRKEEEANKEYAEILRSSGIMKKEIPGMQWHILAAAYVHLIFEVVRHDMTREEATGHMQFVRDLLYPGWRQIYGL</sequence>
<dbReference type="PANTHER" id="PTHR30328:SF54">
    <property type="entry name" value="HTH-TYPE TRANSCRIPTIONAL REPRESSOR SCO4008"/>
    <property type="match status" value="1"/>
</dbReference>
<dbReference type="InterPro" id="IPR050109">
    <property type="entry name" value="HTH-type_TetR-like_transc_reg"/>
</dbReference>
<organism evidence="4">
    <name type="scientific">uncultured bacterium Contig26</name>
    <dbReference type="NCBI Taxonomy" id="1393545"/>
    <lineage>
        <taxon>Bacteria</taxon>
        <taxon>environmental samples</taxon>
    </lineage>
</organism>
<evidence type="ECO:0000256" key="1">
    <source>
        <dbReference type="ARBA" id="ARBA00023125"/>
    </source>
</evidence>
<dbReference type="GO" id="GO:0003677">
    <property type="term" value="F:DNA binding"/>
    <property type="evidence" value="ECO:0007669"/>
    <property type="project" value="UniProtKB-UniRule"/>
</dbReference>
<dbReference type="PROSITE" id="PS01081">
    <property type="entry name" value="HTH_TETR_1"/>
    <property type="match status" value="1"/>
</dbReference>
<dbReference type="InterPro" id="IPR001647">
    <property type="entry name" value="HTH_TetR"/>
</dbReference>
<evidence type="ECO:0000256" key="2">
    <source>
        <dbReference type="PROSITE-ProRule" id="PRU00335"/>
    </source>
</evidence>
<dbReference type="Gene3D" id="1.10.357.10">
    <property type="entry name" value="Tetracycline Repressor, domain 2"/>
    <property type="match status" value="1"/>
</dbReference>
<reference evidence="4" key="1">
    <citation type="journal article" date="2013" name="PLoS ONE">
        <title>Metagenomic insights into the carbohydrate-active enzymes carried by the microorganisms adhering to solid digesta in the rumen of cows.</title>
        <authorList>
            <person name="Wang L."/>
            <person name="Hatem A."/>
            <person name="Catalyurek U.V."/>
            <person name="Morrison M."/>
            <person name="Yu Z."/>
        </authorList>
    </citation>
    <scope>NUCLEOTIDE SEQUENCE</scope>
</reference>
<dbReference type="SUPFAM" id="SSF46689">
    <property type="entry name" value="Homeodomain-like"/>
    <property type="match status" value="1"/>
</dbReference>
<accession>W0FLZ3</accession>
<feature type="domain" description="HTH tetR-type" evidence="3">
    <location>
        <begin position="6"/>
        <end position="66"/>
    </location>
</feature>
<keyword evidence="1 2" id="KW-0238">DNA-binding</keyword>
<dbReference type="PROSITE" id="PS50977">
    <property type="entry name" value="HTH_TETR_2"/>
    <property type="match status" value="1"/>
</dbReference>
<feature type="DNA-binding region" description="H-T-H motif" evidence="2">
    <location>
        <begin position="29"/>
        <end position="48"/>
    </location>
</feature>
<dbReference type="PANTHER" id="PTHR30328">
    <property type="entry name" value="TRANSCRIPTIONAL REPRESSOR"/>
    <property type="match status" value="1"/>
</dbReference>
<dbReference type="EMBL" id="KC246795">
    <property type="protein sequence ID" value="AHF24479.1"/>
    <property type="molecule type" value="Genomic_DNA"/>
</dbReference>
<protein>
    <submittedName>
        <fullName evidence="4">Transcriptional regulator, TetR family</fullName>
    </submittedName>
</protein>
<dbReference type="Pfam" id="PF00440">
    <property type="entry name" value="TetR_N"/>
    <property type="match status" value="1"/>
</dbReference>